<dbReference type="RefSeq" id="WP_076821181.1">
    <property type="nucleotide sequence ID" value="NZ_MOMC01000078.1"/>
</dbReference>
<evidence type="ECO:0000313" key="6">
    <source>
        <dbReference type="EMBL" id="ONH23914.1"/>
    </source>
</evidence>
<dbReference type="CDD" id="cd08279">
    <property type="entry name" value="Zn_ADH_class_III"/>
    <property type="match status" value="1"/>
</dbReference>
<gene>
    <name evidence="6" type="ORF">BL253_31830</name>
</gene>
<name>A0A1V2I2E9_9ACTN</name>
<evidence type="ECO:0000256" key="4">
    <source>
        <dbReference type="ARBA" id="ARBA00023027"/>
    </source>
</evidence>
<dbReference type="SUPFAM" id="SSF50129">
    <property type="entry name" value="GroES-like"/>
    <property type="match status" value="2"/>
</dbReference>
<dbReference type="PANTHER" id="PTHR43880:SF12">
    <property type="entry name" value="ALCOHOL DEHYDROGENASE CLASS-3"/>
    <property type="match status" value="1"/>
</dbReference>
<feature type="domain" description="Enoyl reductase (ER)" evidence="5">
    <location>
        <begin position="10"/>
        <end position="384"/>
    </location>
</feature>
<dbReference type="NCBIfam" id="TIGR03989">
    <property type="entry name" value="Rxyl_3153"/>
    <property type="match status" value="1"/>
</dbReference>
<sequence>MRTRGAVICGVGKGWEVREIDLDPPRAGEVVVKMAVAGICHSDDHYDSGDTVPSPEMVRGMVAAGLPEPTIFPLLGGHEGAGVVTEVGPGMTELAVGDQVAVSWMPACARCRWCVTGRSYLCDRGANLFGPGMVTDGTPRRFLDGEPLRTMMQLGTFSEHIVVASDSLVRIDPGQSLVAASLVSCGVTTGWGAAVVQAGTQPGDTVVVIGVGGVGINAVQGARTAGAGRIIAVDPVAFKRESAERFGATHTVASIEEAIPLVRELTRGAMAERVIVTPSVLHAEIMTGAIALTGKGGTCVPVAIAPLADVSVPFSLTELVGYCKEIKGSLYGNLNPRESMPRLLSLYQEGKLLLDELVTTTYRLDDINQAFADLHAGTNLRGVIAFS</sequence>
<dbReference type="Gene3D" id="3.90.180.10">
    <property type="entry name" value="Medium-chain alcohol dehydrogenases, catalytic domain"/>
    <property type="match status" value="1"/>
</dbReference>
<evidence type="ECO:0000259" key="5">
    <source>
        <dbReference type="SMART" id="SM00829"/>
    </source>
</evidence>
<dbReference type="OrthoDB" id="334894at2"/>
<dbReference type="GO" id="GO:0005829">
    <property type="term" value="C:cytosol"/>
    <property type="evidence" value="ECO:0007669"/>
    <property type="project" value="TreeGrafter"/>
</dbReference>
<dbReference type="GO" id="GO:0008270">
    <property type="term" value="F:zinc ion binding"/>
    <property type="evidence" value="ECO:0007669"/>
    <property type="project" value="TreeGrafter"/>
</dbReference>
<dbReference type="Proteomes" id="UP000188929">
    <property type="component" value="Unassembled WGS sequence"/>
</dbReference>
<dbReference type="SMART" id="SM00829">
    <property type="entry name" value="PKS_ER"/>
    <property type="match status" value="1"/>
</dbReference>
<keyword evidence="7" id="KW-1185">Reference proteome</keyword>
<evidence type="ECO:0000256" key="2">
    <source>
        <dbReference type="ARBA" id="ARBA00022723"/>
    </source>
</evidence>
<accession>A0A1V2I2E9</accession>
<dbReference type="InterPro" id="IPR011032">
    <property type="entry name" value="GroES-like_sf"/>
</dbReference>
<comment type="caution">
    <text evidence="6">The sequence shown here is derived from an EMBL/GenBank/DDBJ whole genome shotgun (WGS) entry which is preliminary data.</text>
</comment>
<keyword evidence="4" id="KW-0520">NAD</keyword>
<dbReference type="InterPro" id="IPR013154">
    <property type="entry name" value="ADH-like_N"/>
</dbReference>
<dbReference type="Pfam" id="PF00107">
    <property type="entry name" value="ADH_zinc_N"/>
    <property type="match status" value="1"/>
</dbReference>
<dbReference type="InterPro" id="IPR023921">
    <property type="entry name" value="ADH_Zn_actinomycetes"/>
</dbReference>
<dbReference type="Pfam" id="PF08240">
    <property type="entry name" value="ADH_N"/>
    <property type="match status" value="1"/>
</dbReference>
<dbReference type="InterPro" id="IPR036291">
    <property type="entry name" value="NAD(P)-bd_dom_sf"/>
</dbReference>
<evidence type="ECO:0000313" key="7">
    <source>
        <dbReference type="Proteomes" id="UP000188929"/>
    </source>
</evidence>
<proteinExistence type="inferred from homology"/>
<keyword evidence="3" id="KW-0862">Zinc</keyword>
<dbReference type="EMBL" id="MOMC01000078">
    <property type="protein sequence ID" value="ONH23914.1"/>
    <property type="molecule type" value="Genomic_DNA"/>
</dbReference>
<dbReference type="GO" id="GO:0051903">
    <property type="term" value="F:S-(hydroxymethyl)glutathione dehydrogenase [NAD(P)+] activity"/>
    <property type="evidence" value="ECO:0007669"/>
    <property type="project" value="TreeGrafter"/>
</dbReference>
<comment type="similarity">
    <text evidence="1">Belongs to the zinc-containing alcohol dehydrogenase family.</text>
</comment>
<dbReference type="Gene3D" id="3.40.50.720">
    <property type="entry name" value="NAD(P)-binding Rossmann-like Domain"/>
    <property type="match status" value="1"/>
</dbReference>
<dbReference type="InterPro" id="IPR013149">
    <property type="entry name" value="ADH-like_C"/>
</dbReference>
<evidence type="ECO:0000256" key="1">
    <source>
        <dbReference type="ARBA" id="ARBA00008072"/>
    </source>
</evidence>
<dbReference type="PANTHER" id="PTHR43880">
    <property type="entry name" value="ALCOHOL DEHYDROGENASE"/>
    <property type="match status" value="1"/>
</dbReference>
<reference evidence="7" key="1">
    <citation type="submission" date="2016-10" db="EMBL/GenBank/DDBJ databases">
        <title>Frankia sp. NRRL B-16386 Genome sequencing.</title>
        <authorList>
            <person name="Ghodhbane-Gtari F."/>
            <person name="Swanson E."/>
            <person name="Gueddou A."/>
            <person name="Hezbri K."/>
            <person name="Ktari K."/>
            <person name="Nouioui I."/>
            <person name="Morris K."/>
            <person name="Simpson S."/>
            <person name="Abebe-Akele F."/>
            <person name="Thomas K."/>
            <person name="Gtari M."/>
            <person name="Tisa L.S."/>
        </authorList>
    </citation>
    <scope>NUCLEOTIDE SEQUENCE [LARGE SCALE GENOMIC DNA]</scope>
    <source>
        <strain evidence="7">NRRL B-16386</strain>
    </source>
</reference>
<dbReference type="GO" id="GO:0046294">
    <property type="term" value="P:formaldehyde catabolic process"/>
    <property type="evidence" value="ECO:0007669"/>
    <property type="project" value="TreeGrafter"/>
</dbReference>
<keyword evidence="2" id="KW-0479">Metal-binding</keyword>
<dbReference type="STRING" id="1834516.BL253_31830"/>
<dbReference type="SUPFAM" id="SSF51735">
    <property type="entry name" value="NAD(P)-binding Rossmann-fold domains"/>
    <property type="match status" value="1"/>
</dbReference>
<dbReference type="InterPro" id="IPR020843">
    <property type="entry name" value="ER"/>
</dbReference>
<protein>
    <submittedName>
        <fullName evidence="6">Alcohol dehydrogenase</fullName>
    </submittedName>
</protein>
<organism evidence="6 7">
    <name type="scientific">Pseudofrankia asymbiotica</name>
    <dbReference type="NCBI Taxonomy" id="1834516"/>
    <lineage>
        <taxon>Bacteria</taxon>
        <taxon>Bacillati</taxon>
        <taxon>Actinomycetota</taxon>
        <taxon>Actinomycetes</taxon>
        <taxon>Frankiales</taxon>
        <taxon>Frankiaceae</taxon>
        <taxon>Pseudofrankia</taxon>
    </lineage>
</organism>
<evidence type="ECO:0000256" key="3">
    <source>
        <dbReference type="ARBA" id="ARBA00022833"/>
    </source>
</evidence>
<dbReference type="AlphaFoldDB" id="A0A1V2I2E9"/>